<keyword evidence="3" id="KW-0732">Signal</keyword>
<gene>
    <name evidence="6" type="ORF">NO713_02132</name>
</gene>
<reference evidence="6" key="1">
    <citation type="submission" date="2020-09" db="EMBL/GenBank/DDBJ databases">
        <authorList>
            <person name="Blom J."/>
        </authorList>
    </citation>
    <scope>NUCLEOTIDE SEQUENCE</scope>
    <source>
        <strain evidence="6">No.713</strain>
    </source>
</reference>
<keyword evidence="4" id="KW-0812">Transmembrane</keyword>
<evidence type="ECO:0000256" key="3">
    <source>
        <dbReference type="ARBA" id="ARBA00022729"/>
    </source>
</evidence>
<dbReference type="Gene3D" id="3.40.190.10">
    <property type="entry name" value="Periplasmic binding protein-like II"/>
    <property type="match status" value="1"/>
</dbReference>
<evidence type="ECO:0000313" key="6">
    <source>
        <dbReference type="EMBL" id="CAD5944363.1"/>
    </source>
</evidence>
<dbReference type="SUPFAM" id="SSF53850">
    <property type="entry name" value="Periplasmic binding protein-like II"/>
    <property type="match status" value="1"/>
</dbReference>
<protein>
    <submittedName>
        <fullName evidence="6">ABC transporter-binding protein DR_1571</fullName>
    </submittedName>
</protein>
<evidence type="ECO:0000256" key="1">
    <source>
        <dbReference type="ARBA" id="ARBA00005695"/>
    </source>
</evidence>
<dbReference type="Proteomes" id="UP001153719">
    <property type="component" value="Chromosome"/>
</dbReference>
<organism evidence="6 7">
    <name type="scientific">Planktothrix pseudagardhii</name>
    <dbReference type="NCBI Taxonomy" id="132604"/>
    <lineage>
        <taxon>Bacteria</taxon>
        <taxon>Bacillati</taxon>
        <taxon>Cyanobacteriota</taxon>
        <taxon>Cyanophyceae</taxon>
        <taxon>Oscillatoriophycideae</taxon>
        <taxon>Oscillatoriales</taxon>
        <taxon>Microcoleaceae</taxon>
        <taxon>Planktothrix</taxon>
    </lineage>
</organism>
<dbReference type="GO" id="GO:0015833">
    <property type="term" value="P:peptide transport"/>
    <property type="evidence" value="ECO:0007669"/>
    <property type="project" value="TreeGrafter"/>
</dbReference>
<evidence type="ECO:0000256" key="4">
    <source>
        <dbReference type="SAM" id="Phobius"/>
    </source>
</evidence>
<evidence type="ECO:0000256" key="2">
    <source>
        <dbReference type="ARBA" id="ARBA00022448"/>
    </source>
</evidence>
<dbReference type="PANTHER" id="PTHR30290:SF9">
    <property type="entry name" value="OLIGOPEPTIDE-BINDING PROTEIN APPA"/>
    <property type="match status" value="1"/>
</dbReference>
<proteinExistence type="inferred from homology"/>
<keyword evidence="2" id="KW-0813">Transport</keyword>
<keyword evidence="4" id="KW-1133">Transmembrane helix</keyword>
<comment type="similarity">
    <text evidence="1">Belongs to the bacterial solute-binding protein 5 family.</text>
</comment>
<dbReference type="RefSeq" id="WP_254173686.1">
    <property type="nucleotide sequence ID" value="NZ_LR882967.1"/>
</dbReference>
<dbReference type="GO" id="GO:1904680">
    <property type="term" value="F:peptide transmembrane transporter activity"/>
    <property type="evidence" value="ECO:0007669"/>
    <property type="project" value="TreeGrafter"/>
</dbReference>
<dbReference type="InterPro" id="IPR039424">
    <property type="entry name" value="SBP_5"/>
</dbReference>
<accession>A0A9W4G6G8</accession>
<name>A0A9W4G6G8_9CYAN</name>
<dbReference type="Pfam" id="PF00496">
    <property type="entry name" value="SBP_bac_5"/>
    <property type="match status" value="1"/>
</dbReference>
<dbReference type="GO" id="GO:0043190">
    <property type="term" value="C:ATP-binding cassette (ABC) transporter complex"/>
    <property type="evidence" value="ECO:0007669"/>
    <property type="project" value="InterPro"/>
</dbReference>
<dbReference type="AlphaFoldDB" id="A0A9W4G6G8"/>
<keyword evidence="7" id="KW-1185">Reference proteome</keyword>
<dbReference type="KEGG" id="ppsu:NO713_02132"/>
<evidence type="ECO:0000313" key="7">
    <source>
        <dbReference type="Proteomes" id="UP001153719"/>
    </source>
</evidence>
<dbReference type="InterPro" id="IPR030678">
    <property type="entry name" value="Peptide/Ni-bd"/>
</dbReference>
<sequence length="595" mass="68805">MIIKTVMKILTGFRIFWRRWLAILLFFITVIVLTSYNPVNLKTQDSQLVVSYLTDPKTFNPALVVELTHILPYTYEGLVKENAQGKLEPCIAESWKFSKDYKKIVFLIRKGLNWSDGVPLTADDVVFTYNEIYKNPAIPSYAKDFLKMGKNRAFPTVRKLDDFRVEFTLPEPWFPFLRITKMEILPAHALREAVNTKNEEGQPKFLSTWGTDTAPEKIIVNGPYKIETYQPGERIIFRKNPYYWRKDLQGNRQPYIDRVIWNTVKNTDTALLQFRSGGLDFIDVHPDYFSLLKQEEKRGKFTIYNNGPSLGSTVIAFNLNKGSRNGKPLIDPIKSRWFNTLEFRQAVAYGIDRQQILNNVYRGLGELQNSPLSVNSPYYLSEKAGLKVYEYNPQKAKELLLKAGFQYTKVGQLLDEQGNPVRFTLITDASNKVLQAMAVQVKQDLARIGISVDFNPVSLSLFLEKINFAFDWECTVLTTIVGIEPNEWANIWLPSGRWHFFNQQSPSAERSIMGREVAKWEQKIGDLYIQAAGEFDEEKRKALYGETQRISQNYLPFIYLVNPLSMLAVRNRIQGVKPSPYVGTYWNIYEMKLKE</sequence>
<evidence type="ECO:0000259" key="5">
    <source>
        <dbReference type="Pfam" id="PF00496"/>
    </source>
</evidence>
<feature type="domain" description="Solute-binding protein family 5" evidence="5">
    <location>
        <begin position="86"/>
        <end position="463"/>
    </location>
</feature>
<feature type="transmembrane region" description="Helical" evidence="4">
    <location>
        <begin position="20"/>
        <end position="39"/>
    </location>
</feature>
<dbReference type="PIRSF" id="PIRSF002741">
    <property type="entry name" value="MppA"/>
    <property type="match status" value="1"/>
</dbReference>
<dbReference type="InterPro" id="IPR000914">
    <property type="entry name" value="SBP_5_dom"/>
</dbReference>
<dbReference type="Gene3D" id="3.10.105.10">
    <property type="entry name" value="Dipeptide-binding Protein, Domain 3"/>
    <property type="match status" value="1"/>
</dbReference>
<dbReference type="CDD" id="cd08500">
    <property type="entry name" value="PBP2_NikA_DppA_OppA_like_4"/>
    <property type="match status" value="1"/>
</dbReference>
<dbReference type="PANTHER" id="PTHR30290">
    <property type="entry name" value="PERIPLASMIC BINDING COMPONENT OF ABC TRANSPORTER"/>
    <property type="match status" value="1"/>
</dbReference>
<dbReference type="GO" id="GO:0042597">
    <property type="term" value="C:periplasmic space"/>
    <property type="evidence" value="ECO:0007669"/>
    <property type="project" value="UniProtKB-ARBA"/>
</dbReference>
<keyword evidence="4" id="KW-0472">Membrane</keyword>
<dbReference type="EMBL" id="LR882967">
    <property type="protein sequence ID" value="CAD5944363.1"/>
    <property type="molecule type" value="Genomic_DNA"/>
</dbReference>